<dbReference type="PIRSF" id="PIRSF037489">
    <property type="entry name" value="UCP037489_NIF3_YqfO"/>
    <property type="match status" value="1"/>
</dbReference>
<reference evidence="6" key="2">
    <citation type="submission" date="2020-09" db="EMBL/GenBank/DDBJ databases">
        <authorList>
            <person name="Sun Q."/>
            <person name="Zhou Y."/>
        </authorList>
    </citation>
    <scope>NUCLEOTIDE SEQUENCE</scope>
    <source>
        <strain evidence="6">CGMCC 1.12360</strain>
    </source>
</reference>
<evidence type="ECO:0000256" key="1">
    <source>
        <dbReference type="ARBA" id="ARBA00006964"/>
    </source>
</evidence>
<organism evidence="6 7">
    <name type="scientific">Compostibacillus humi</name>
    <dbReference type="NCBI Taxonomy" id="1245525"/>
    <lineage>
        <taxon>Bacteria</taxon>
        <taxon>Bacillati</taxon>
        <taxon>Bacillota</taxon>
        <taxon>Bacilli</taxon>
        <taxon>Bacillales</taxon>
        <taxon>Bacillaceae</taxon>
        <taxon>Compostibacillus</taxon>
    </lineage>
</organism>
<comment type="similarity">
    <text evidence="1 4">Belongs to the GTP cyclohydrolase I type 2/NIF3 family.</text>
</comment>
<dbReference type="Pfam" id="PF01784">
    <property type="entry name" value="DUF34_NIF3"/>
    <property type="match status" value="1"/>
</dbReference>
<dbReference type="Proteomes" id="UP000602050">
    <property type="component" value="Unassembled WGS sequence"/>
</dbReference>
<evidence type="ECO:0000256" key="5">
    <source>
        <dbReference type="PIRSR" id="PIRSR602678-1"/>
    </source>
</evidence>
<dbReference type="GO" id="GO:0046872">
    <property type="term" value="F:metal ion binding"/>
    <property type="evidence" value="ECO:0007669"/>
    <property type="project" value="UniProtKB-UniRule"/>
</dbReference>
<dbReference type="InterPro" id="IPR036069">
    <property type="entry name" value="DUF34/NIF3_sf"/>
</dbReference>
<gene>
    <name evidence="6" type="ORF">GCM10010978_23290</name>
</gene>
<comment type="caution">
    <text evidence="6">The sequence shown here is derived from an EMBL/GenBank/DDBJ whole genome shotgun (WGS) entry which is preliminary data.</text>
</comment>
<dbReference type="RefSeq" id="WP_188392582.1">
    <property type="nucleotide sequence ID" value="NZ_BMEV01000046.1"/>
</dbReference>
<feature type="binding site" evidence="5">
    <location>
        <position position="68"/>
    </location>
    <ligand>
        <name>a divalent metal cation</name>
        <dbReference type="ChEBI" id="CHEBI:60240"/>
        <label>1</label>
    </ligand>
</feature>
<dbReference type="InterPro" id="IPR015867">
    <property type="entry name" value="N-reg_PII/ATP_PRibTrfase_C"/>
</dbReference>
<evidence type="ECO:0000256" key="4">
    <source>
        <dbReference type="PIRNR" id="PIRNR037489"/>
    </source>
</evidence>
<reference evidence="6" key="1">
    <citation type="journal article" date="2014" name="Int. J. Syst. Evol. Microbiol.">
        <title>Complete genome sequence of Corynebacterium casei LMG S-19264T (=DSM 44701T), isolated from a smear-ripened cheese.</title>
        <authorList>
            <consortium name="US DOE Joint Genome Institute (JGI-PGF)"/>
            <person name="Walter F."/>
            <person name="Albersmeier A."/>
            <person name="Kalinowski J."/>
            <person name="Ruckert C."/>
        </authorList>
    </citation>
    <scope>NUCLEOTIDE SEQUENCE</scope>
    <source>
        <strain evidence="6">CGMCC 1.12360</strain>
    </source>
</reference>
<dbReference type="Gene3D" id="3.40.1390.30">
    <property type="entry name" value="NIF3 (NGG1p interacting factor 3)-like"/>
    <property type="match status" value="1"/>
</dbReference>
<dbReference type="PANTHER" id="PTHR13799:SF14">
    <property type="entry name" value="GTP CYCLOHYDROLASE 1 TYPE 2 HOMOLOG"/>
    <property type="match status" value="1"/>
</dbReference>
<keyword evidence="7" id="KW-1185">Reference proteome</keyword>
<evidence type="ECO:0000313" key="7">
    <source>
        <dbReference type="Proteomes" id="UP000602050"/>
    </source>
</evidence>
<name>A0A8J2TQ71_9BACI</name>
<protein>
    <recommendedName>
        <fullName evidence="2 4">GTP cyclohydrolase 1 type 2 homolog</fullName>
    </recommendedName>
</protein>
<dbReference type="PANTHER" id="PTHR13799">
    <property type="entry name" value="NGG1 INTERACTING FACTOR 3"/>
    <property type="match status" value="1"/>
</dbReference>
<dbReference type="SUPFAM" id="SSF102705">
    <property type="entry name" value="NIF3 (NGG1p interacting factor 3)-like"/>
    <property type="match status" value="1"/>
</dbReference>
<sequence>MEKELKHADVFRLLEKLAPKDLAYDWDNVGLQVGSDKHLVKKIMVTLDVLEPVVDEAINKEVNLIIAHHPMLFKPLNQIHVESPQGRMVSKLLKHDITVYAAHTNYDLAEGGMNDILCEKLNIQPTHHVREYRVQSLYKLVCFVPLSHAEKVRDAMGNSGAGHIGNYSHCTFQSQGQGTFKPLEGTNPYIGTQNQLEFVDEVRMETIVEEENLNKVVQAMINAHPYEEVAYDIYPLENKGKKYGLGRIGTLAKPVTLREFAVHVKNKLDIPYARVTGDLEAQIRKVAILGGSGEKYIHAAKQKGADVYITGDMTFHAAQDAWQMGLAVIDAGHYIEKAMKESVKRYLENNLDDNVEIIVSETNTDPFQFI</sequence>
<evidence type="ECO:0000256" key="2">
    <source>
        <dbReference type="ARBA" id="ARBA00022112"/>
    </source>
</evidence>
<keyword evidence="3 4" id="KW-0479">Metal-binding</keyword>
<accession>A0A8J2TQ71</accession>
<dbReference type="AlphaFoldDB" id="A0A8J2TQ71"/>
<feature type="binding site" evidence="5">
    <location>
        <position position="69"/>
    </location>
    <ligand>
        <name>a divalent metal cation</name>
        <dbReference type="ChEBI" id="CHEBI:60240"/>
        <label>1</label>
    </ligand>
</feature>
<evidence type="ECO:0000256" key="3">
    <source>
        <dbReference type="ARBA" id="ARBA00022723"/>
    </source>
</evidence>
<evidence type="ECO:0000313" key="6">
    <source>
        <dbReference type="EMBL" id="GFZ81803.1"/>
    </source>
</evidence>
<proteinExistence type="inferred from homology"/>
<dbReference type="Gene3D" id="3.30.70.120">
    <property type="match status" value="1"/>
</dbReference>
<feature type="binding site" evidence="5">
    <location>
        <position position="333"/>
    </location>
    <ligand>
        <name>a divalent metal cation</name>
        <dbReference type="ChEBI" id="CHEBI:60240"/>
        <label>1</label>
    </ligand>
</feature>
<dbReference type="FunFam" id="3.30.70.120:FF:000006">
    <property type="entry name" value="GTP cyclohydrolase 1 type 2 homolog"/>
    <property type="match status" value="1"/>
</dbReference>
<dbReference type="EMBL" id="BMEV01000046">
    <property type="protein sequence ID" value="GFZ81803.1"/>
    <property type="molecule type" value="Genomic_DNA"/>
</dbReference>
<feature type="binding site" evidence="5">
    <location>
        <position position="336"/>
    </location>
    <ligand>
        <name>a divalent metal cation</name>
        <dbReference type="ChEBI" id="CHEBI:60240"/>
        <label>1</label>
    </ligand>
</feature>
<dbReference type="InterPro" id="IPR002678">
    <property type="entry name" value="DUF34/NIF3"/>
</dbReference>
<feature type="binding site" evidence="5">
    <location>
        <position position="107"/>
    </location>
    <ligand>
        <name>a divalent metal cation</name>
        <dbReference type="ChEBI" id="CHEBI:60240"/>
        <label>1</label>
    </ligand>
</feature>
<dbReference type="FunFam" id="3.40.1390.30:FF:000001">
    <property type="entry name" value="GTP cyclohydrolase 1 type 2"/>
    <property type="match status" value="1"/>
</dbReference>
<dbReference type="InterPro" id="IPR017221">
    <property type="entry name" value="DUF34/NIF3_bac"/>
</dbReference>
<dbReference type="NCBIfam" id="TIGR00486">
    <property type="entry name" value="YbgI_SA1388"/>
    <property type="match status" value="1"/>
</dbReference>
<dbReference type="GO" id="GO:0005737">
    <property type="term" value="C:cytoplasm"/>
    <property type="evidence" value="ECO:0007669"/>
    <property type="project" value="TreeGrafter"/>
</dbReference>